<reference evidence="2 3" key="1">
    <citation type="submission" date="2018-12" db="EMBL/GenBank/DDBJ databases">
        <authorList>
            <consortium name="Pathogen Informatics"/>
        </authorList>
    </citation>
    <scope>NUCLEOTIDE SEQUENCE [LARGE SCALE GENOMIC DNA]</scope>
    <source>
        <strain evidence="2 3">NCTC12967</strain>
    </source>
</reference>
<dbReference type="EMBL" id="LR134406">
    <property type="protein sequence ID" value="VEH70519.1"/>
    <property type="molecule type" value="Genomic_DNA"/>
</dbReference>
<evidence type="ECO:0000313" key="2">
    <source>
        <dbReference type="EMBL" id="VEH70519.1"/>
    </source>
</evidence>
<feature type="compositionally biased region" description="Basic and acidic residues" evidence="1">
    <location>
        <begin position="70"/>
        <end position="86"/>
    </location>
</feature>
<gene>
    <name evidence="2" type="ORF">NCTC12967_01819</name>
</gene>
<name>A0A3S4W7H8_9ACTN</name>
<organism evidence="2 3">
    <name type="scientific">Arachnia propionica</name>
    <dbReference type="NCBI Taxonomy" id="1750"/>
    <lineage>
        <taxon>Bacteria</taxon>
        <taxon>Bacillati</taxon>
        <taxon>Actinomycetota</taxon>
        <taxon>Actinomycetes</taxon>
        <taxon>Propionibacteriales</taxon>
        <taxon>Propionibacteriaceae</taxon>
        <taxon>Arachnia</taxon>
    </lineage>
</organism>
<evidence type="ECO:0000256" key="1">
    <source>
        <dbReference type="SAM" id="MobiDB-lite"/>
    </source>
</evidence>
<sequence length="86" mass="9395">MLGRIASLMLGIARKSMEPSMATTSTGPRVATRPSQDLAEARSAVFFRKSMRTTLHSPRESDKNTVLGIPERDTHESGAGIRKELP</sequence>
<feature type="region of interest" description="Disordered" evidence="1">
    <location>
        <begin position="51"/>
        <end position="86"/>
    </location>
</feature>
<accession>A0A3S4W7H8</accession>
<evidence type="ECO:0000313" key="3">
    <source>
        <dbReference type="Proteomes" id="UP000273044"/>
    </source>
</evidence>
<proteinExistence type="predicted"/>
<dbReference type="AlphaFoldDB" id="A0A3S4W7H8"/>
<keyword evidence="3" id="KW-1185">Reference proteome</keyword>
<protein>
    <submittedName>
        <fullName evidence="2">Uncharacterized protein</fullName>
    </submittedName>
</protein>
<dbReference type="Proteomes" id="UP000273044">
    <property type="component" value="Chromosome"/>
</dbReference>